<proteinExistence type="predicted"/>
<gene>
    <name evidence="2" type="ORF">CLV47_11829</name>
</gene>
<evidence type="ECO:0000313" key="3">
    <source>
        <dbReference type="Proteomes" id="UP000237752"/>
    </source>
</evidence>
<accession>A0A2T0ZTK7</accession>
<reference evidence="2 3" key="1">
    <citation type="submission" date="2018-03" db="EMBL/GenBank/DDBJ databases">
        <title>Genomic Encyclopedia of Archaeal and Bacterial Type Strains, Phase II (KMG-II): from individual species to whole genera.</title>
        <authorList>
            <person name="Goeker M."/>
        </authorList>
    </citation>
    <scope>NUCLEOTIDE SEQUENCE [LARGE SCALE GENOMIC DNA]</scope>
    <source>
        <strain evidence="2 3">DSM 100065</strain>
    </source>
</reference>
<evidence type="ECO:0000256" key="1">
    <source>
        <dbReference type="SAM" id="MobiDB-lite"/>
    </source>
</evidence>
<comment type="caution">
    <text evidence="2">The sequence shown here is derived from an EMBL/GenBank/DDBJ whole genome shotgun (WGS) entry which is preliminary data.</text>
</comment>
<dbReference type="AlphaFoldDB" id="A0A2T0ZTK7"/>
<protein>
    <submittedName>
        <fullName evidence="2">Uncharacterized protein</fullName>
    </submittedName>
</protein>
<name>A0A2T0ZTK7_9ACTN</name>
<feature type="region of interest" description="Disordered" evidence="1">
    <location>
        <begin position="205"/>
        <end position="249"/>
    </location>
</feature>
<dbReference type="EMBL" id="PVUE01000018">
    <property type="protein sequence ID" value="PRZ39665.1"/>
    <property type="molecule type" value="Genomic_DNA"/>
</dbReference>
<sequence>MSSATASHLLTDERIDQIFTEQFGVIRPRVPEIPATSSLDELEAIANLIDSVDDIEAERHQLAHDLYTDLPMVDPQPTHADGYGYLSGQQWLAHARSQITSRPEILAARRVSPQAAIATAITLAALARKNGVFMAGLDNAAAKAPRISERTFYRALGALQDLGIAARRFQGRRATYEERALILAVGLKHDRWRSIWQLTMPRKPIRPTSWQSPRSESFKASTSRYRGLSTRLPRDEAATPQQPRRKPRWKHYDPAARTLFDGLQKLSRTWNRATPGRMLPKLTKFALAGVGPSQLIAAMDRDNAQARRVTPRWIRDPNRWLLAALGRLDTNHPPT</sequence>
<evidence type="ECO:0000313" key="2">
    <source>
        <dbReference type="EMBL" id="PRZ39665.1"/>
    </source>
</evidence>
<keyword evidence="3" id="KW-1185">Reference proteome</keyword>
<dbReference type="Proteomes" id="UP000237752">
    <property type="component" value="Unassembled WGS sequence"/>
</dbReference>
<feature type="compositionally biased region" description="Polar residues" evidence="1">
    <location>
        <begin position="208"/>
        <end position="224"/>
    </location>
</feature>
<organism evidence="2 3">
    <name type="scientific">Antricoccus suffuscus</name>
    <dbReference type="NCBI Taxonomy" id="1629062"/>
    <lineage>
        <taxon>Bacteria</taxon>
        <taxon>Bacillati</taxon>
        <taxon>Actinomycetota</taxon>
        <taxon>Actinomycetes</taxon>
        <taxon>Geodermatophilales</taxon>
        <taxon>Antricoccaceae</taxon>
        <taxon>Antricoccus</taxon>
    </lineage>
</organism>